<sequence length="102" mass="11215">QNPYVYGVLVFEAMATFVGQVSVLSLIALFGAATTAMVTTARKAVTLFLSYLIFTKPMTDQHWTGLMLISMGIVLKMMMENKSPARRSQSRSPPPPKTAEDD</sequence>
<keyword evidence="6 9" id="KW-1133">Transmembrane helix</keyword>
<evidence type="ECO:0000256" key="8">
    <source>
        <dbReference type="SAM" id="MobiDB-lite"/>
    </source>
</evidence>
<proteinExistence type="inferred from homology"/>
<feature type="transmembrane region" description="Helical" evidence="9">
    <location>
        <begin position="21"/>
        <end position="41"/>
    </location>
</feature>
<dbReference type="GO" id="GO:0005789">
    <property type="term" value="C:endoplasmic reticulum membrane"/>
    <property type="evidence" value="ECO:0007669"/>
    <property type="project" value="TreeGrafter"/>
</dbReference>
<dbReference type="GO" id="GO:0000139">
    <property type="term" value="C:Golgi membrane"/>
    <property type="evidence" value="ECO:0007669"/>
    <property type="project" value="TreeGrafter"/>
</dbReference>
<dbReference type="InterPro" id="IPR013657">
    <property type="entry name" value="SCL35B1-4/HUT1"/>
</dbReference>
<keyword evidence="11" id="KW-1185">Reference proteome</keyword>
<keyword evidence="3" id="KW-0813">Transport</keyword>
<name>S8C499_9LAMI</name>
<evidence type="ECO:0000256" key="4">
    <source>
        <dbReference type="ARBA" id="ARBA00022449"/>
    </source>
</evidence>
<dbReference type="GO" id="GO:0046964">
    <property type="term" value="F:3'-phosphoadenosine 5'-phosphosulfate transmembrane transporter activity"/>
    <property type="evidence" value="ECO:0007669"/>
    <property type="project" value="TreeGrafter"/>
</dbReference>
<dbReference type="Pfam" id="PF08449">
    <property type="entry name" value="UAA"/>
    <property type="match status" value="1"/>
</dbReference>
<dbReference type="PANTHER" id="PTHR10778">
    <property type="entry name" value="SOLUTE CARRIER FAMILY 35 MEMBER B"/>
    <property type="match status" value="1"/>
</dbReference>
<feature type="region of interest" description="Disordered" evidence="8">
    <location>
        <begin position="82"/>
        <end position="102"/>
    </location>
</feature>
<dbReference type="EMBL" id="AUSU01006814">
    <property type="protein sequence ID" value="EPS61479.1"/>
    <property type="molecule type" value="Genomic_DNA"/>
</dbReference>
<organism evidence="10 11">
    <name type="scientific">Genlisea aurea</name>
    <dbReference type="NCBI Taxonomy" id="192259"/>
    <lineage>
        <taxon>Eukaryota</taxon>
        <taxon>Viridiplantae</taxon>
        <taxon>Streptophyta</taxon>
        <taxon>Embryophyta</taxon>
        <taxon>Tracheophyta</taxon>
        <taxon>Spermatophyta</taxon>
        <taxon>Magnoliopsida</taxon>
        <taxon>eudicotyledons</taxon>
        <taxon>Gunneridae</taxon>
        <taxon>Pentapetalae</taxon>
        <taxon>asterids</taxon>
        <taxon>lamiids</taxon>
        <taxon>Lamiales</taxon>
        <taxon>Lentibulariaceae</taxon>
        <taxon>Genlisea</taxon>
    </lineage>
</organism>
<evidence type="ECO:0000256" key="1">
    <source>
        <dbReference type="ARBA" id="ARBA00004141"/>
    </source>
</evidence>
<dbReference type="Proteomes" id="UP000015453">
    <property type="component" value="Unassembled WGS sequence"/>
</dbReference>
<keyword evidence="5 9" id="KW-0812">Transmembrane</keyword>
<feature type="compositionally biased region" description="Pro residues" evidence="8">
    <location>
        <begin position="92"/>
        <end position="102"/>
    </location>
</feature>
<comment type="similarity">
    <text evidence="2">Belongs to the nucleotide-sugar transporter family. UDP-galactose:UMP antiporter (TC 2.A.7.11) subfamily.</text>
</comment>
<keyword evidence="7 9" id="KW-0472">Membrane</keyword>
<comment type="caution">
    <text evidence="10">The sequence shown here is derived from an EMBL/GenBank/DDBJ whole genome shotgun (WGS) entry which is preliminary data.</text>
</comment>
<reference evidence="10 11" key="1">
    <citation type="journal article" date="2013" name="BMC Genomics">
        <title>The miniature genome of a carnivorous plant Genlisea aurea contains a low number of genes and short non-coding sequences.</title>
        <authorList>
            <person name="Leushkin E.V."/>
            <person name="Sutormin R.A."/>
            <person name="Nabieva E.R."/>
            <person name="Penin A.A."/>
            <person name="Kondrashov A.S."/>
            <person name="Logacheva M.D."/>
        </authorList>
    </citation>
    <scope>NUCLEOTIDE SEQUENCE [LARGE SCALE GENOMIC DNA]</scope>
</reference>
<dbReference type="GO" id="GO:0015297">
    <property type="term" value="F:antiporter activity"/>
    <property type="evidence" value="ECO:0007669"/>
    <property type="project" value="UniProtKB-KW"/>
</dbReference>
<dbReference type="OrthoDB" id="1601at2759"/>
<feature type="non-terminal residue" evidence="10">
    <location>
        <position position="1"/>
    </location>
</feature>
<evidence type="ECO:0000256" key="6">
    <source>
        <dbReference type="ARBA" id="ARBA00022989"/>
    </source>
</evidence>
<evidence type="ECO:0000313" key="11">
    <source>
        <dbReference type="Proteomes" id="UP000015453"/>
    </source>
</evidence>
<dbReference type="PANTHER" id="PTHR10778:SF8">
    <property type="entry name" value="ADENOSINE 3'-PHOSPHO 5'-PHOSPHOSULFATE TRANSPORTER 2"/>
    <property type="match status" value="1"/>
</dbReference>
<dbReference type="AlphaFoldDB" id="S8C499"/>
<dbReference type="SUPFAM" id="SSF103481">
    <property type="entry name" value="Multidrug resistance efflux transporter EmrE"/>
    <property type="match status" value="1"/>
</dbReference>
<gene>
    <name evidence="10" type="ORF">M569_13320</name>
</gene>
<evidence type="ECO:0000256" key="7">
    <source>
        <dbReference type="ARBA" id="ARBA00023136"/>
    </source>
</evidence>
<accession>S8C499</accession>
<evidence type="ECO:0000256" key="2">
    <source>
        <dbReference type="ARBA" id="ARBA00008349"/>
    </source>
</evidence>
<evidence type="ECO:0000256" key="5">
    <source>
        <dbReference type="ARBA" id="ARBA00022692"/>
    </source>
</evidence>
<feature type="non-terminal residue" evidence="10">
    <location>
        <position position="102"/>
    </location>
</feature>
<evidence type="ECO:0000313" key="10">
    <source>
        <dbReference type="EMBL" id="EPS61479.1"/>
    </source>
</evidence>
<comment type="subcellular location">
    <subcellularLocation>
        <location evidence="1">Membrane</location>
        <topology evidence="1">Multi-pass membrane protein</topology>
    </subcellularLocation>
</comment>
<evidence type="ECO:0000256" key="9">
    <source>
        <dbReference type="SAM" id="Phobius"/>
    </source>
</evidence>
<protein>
    <submittedName>
        <fullName evidence="10">Uncharacterized protein</fullName>
    </submittedName>
</protein>
<evidence type="ECO:0000256" key="3">
    <source>
        <dbReference type="ARBA" id="ARBA00022448"/>
    </source>
</evidence>
<dbReference type="InterPro" id="IPR037185">
    <property type="entry name" value="EmrE-like"/>
</dbReference>
<keyword evidence="4" id="KW-0050">Antiport</keyword>